<dbReference type="Proteomes" id="UP000655225">
    <property type="component" value="Unassembled WGS sequence"/>
</dbReference>
<gene>
    <name evidence="7" type="ORF">HHK36_009692</name>
</gene>
<dbReference type="InterPro" id="IPR001349">
    <property type="entry name" value="Cyt_c_oxidase_su6a"/>
</dbReference>
<dbReference type="PANTHER" id="PTHR11504">
    <property type="entry name" value="CYTOCHROME C OXIDASE POLYPEPTIDE VIA"/>
    <property type="match status" value="1"/>
</dbReference>
<comment type="similarity">
    <text evidence="6">Belongs to the cytochrome c oxidase subunit 6A family.</text>
</comment>
<sequence length="229" mass="25953">MNICAKEGRVGFLEEKVREEMAMAMMRSGLQAALRRGGRTTPSKRSFASSARHDDEYEMAKWEKITYAGIVTCTVLAFYNLSKGHPHYEEPPVSFFPPPDHLPYPYLHIRNKEFPWDGVEDVVKGVKNDVQDGFEDAVKKGVKNDVQGGVEDVSDPGLAICLELDLNCHAFEETEETEVMLTYVPNFLIGYSCNSWHVMISSQVRMVFLRRNRNTPAIDAQLLEDISEC</sequence>
<dbReference type="InterPro" id="IPR036418">
    <property type="entry name" value="Cyt_c_oxidase_su6a_sf"/>
</dbReference>
<dbReference type="Pfam" id="PF02046">
    <property type="entry name" value="COX6A"/>
    <property type="match status" value="1"/>
</dbReference>
<keyword evidence="5" id="KW-0472">Membrane</keyword>
<dbReference type="Gene3D" id="4.10.95.10">
    <property type="entry name" value="Cytochrome c oxidase, subunit VIa"/>
    <property type="match status" value="1"/>
</dbReference>
<accession>A0A835DIG2</accession>
<evidence type="ECO:0000313" key="7">
    <source>
        <dbReference type="EMBL" id="KAF8404803.1"/>
    </source>
</evidence>
<protein>
    <submittedName>
        <fullName evidence="7">Uncharacterized protein</fullName>
    </submittedName>
</protein>
<dbReference type="GO" id="GO:0006123">
    <property type="term" value="P:mitochondrial electron transport, cytochrome c to oxygen"/>
    <property type="evidence" value="ECO:0007669"/>
    <property type="project" value="TreeGrafter"/>
</dbReference>
<evidence type="ECO:0000313" key="8">
    <source>
        <dbReference type="Proteomes" id="UP000655225"/>
    </source>
</evidence>
<organism evidence="7 8">
    <name type="scientific">Tetracentron sinense</name>
    <name type="common">Spur-leaf</name>
    <dbReference type="NCBI Taxonomy" id="13715"/>
    <lineage>
        <taxon>Eukaryota</taxon>
        <taxon>Viridiplantae</taxon>
        <taxon>Streptophyta</taxon>
        <taxon>Embryophyta</taxon>
        <taxon>Tracheophyta</taxon>
        <taxon>Spermatophyta</taxon>
        <taxon>Magnoliopsida</taxon>
        <taxon>Trochodendrales</taxon>
        <taxon>Trochodendraceae</taxon>
        <taxon>Tetracentron</taxon>
    </lineage>
</organism>
<evidence type="ECO:0000256" key="5">
    <source>
        <dbReference type="ARBA" id="ARBA00023136"/>
    </source>
</evidence>
<evidence type="ECO:0000256" key="3">
    <source>
        <dbReference type="ARBA" id="ARBA00022946"/>
    </source>
</evidence>
<keyword evidence="4" id="KW-0496">Mitochondrion</keyword>
<dbReference type="GO" id="GO:0030234">
    <property type="term" value="F:enzyme regulator activity"/>
    <property type="evidence" value="ECO:0007669"/>
    <property type="project" value="TreeGrafter"/>
</dbReference>
<keyword evidence="3" id="KW-0809">Transit peptide</keyword>
<dbReference type="GO" id="GO:0005743">
    <property type="term" value="C:mitochondrial inner membrane"/>
    <property type="evidence" value="ECO:0007669"/>
    <property type="project" value="UniProtKB-SubCell"/>
</dbReference>
<dbReference type="OrthoDB" id="5947505at2759"/>
<name>A0A835DIG2_TETSI</name>
<dbReference type="SUPFAM" id="SSF81411">
    <property type="entry name" value="Mitochondrial cytochrome c oxidase subunit VIa"/>
    <property type="match status" value="1"/>
</dbReference>
<keyword evidence="8" id="KW-1185">Reference proteome</keyword>
<comment type="caution">
    <text evidence="7">The sequence shown here is derived from an EMBL/GenBank/DDBJ whole genome shotgun (WGS) entry which is preliminary data.</text>
</comment>
<dbReference type="EMBL" id="JABCRI010000006">
    <property type="protein sequence ID" value="KAF8404803.1"/>
    <property type="molecule type" value="Genomic_DNA"/>
</dbReference>
<comment type="subcellular location">
    <subcellularLocation>
        <location evidence="1">Mitochondrion inner membrane</location>
    </subcellularLocation>
</comment>
<dbReference type="PANTHER" id="PTHR11504:SF0">
    <property type="entry name" value="CYTOCHROME C OXIDASE SUBUNIT"/>
    <property type="match status" value="1"/>
</dbReference>
<evidence type="ECO:0000256" key="6">
    <source>
        <dbReference type="RuleBase" id="RU004396"/>
    </source>
</evidence>
<dbReference type="AlphaFoldDB" id="A0A835DIG2"/>
<proteinExistence type="inferred from homology"/>
<reference evidence="7 8" key="1">
    <citation type="submission" date="2020-04" db="EMBL/GenBank/DDBJ databases">
        <title>Plant Genome Project.</title>
        <authorList>
            <person name="Zhang R.-G."/>
        </authorList>
    </citation>
    <scope>NUCLEOTIDE SEQUENCE [LARGE SCALE GENOMIC DNA]</scope>
    <source>
        <strain evidence="7">YNK0</strain>
        <tissue evidence="7">Leaf</tissue>
    </source>
</reference>
<evidence type="ECO:0000256" key="4">
    <source>
        <dbReference type="ARBA" id="ARBA00023128"/>
    </source>
</evidence>
<evidence type="ECO:0000256" key="2">
    <source>
        <dbReference type="ARBA" id="ARBA00022792"/>
    </source>
</evidence>
<evidence type="ECO:0000256" key="1">
    <source>
        <dbReference type="ARBA" id="ARBA00004273"/>
    </source>
</evidence>
<keyword evidence="2" id="KW-0999">Mitochondrion inner membrane</keyword>